<gene>
    <name evidence="7" type="ORF">PAI11_03400</name>
</gene>
<dbReference type="NCBIfam" id="NF008726">
    <property type="entry name" value="PRK11728.1"/>
    <property type="match status" value="1"/>
</dbReference>
<evidence type="ECO:0000256" key="2">
    <source>
        <dbReference type="ARBA" id="ARBA00022630"/>
    </source>
</evidence>
<evidence type="ECO:0000259" key="6">
    <source>
        <dbReference type="Pfam" id="PF01266"/>
    </source>
</evidence>
<protein>
    <submittedName>
        <fullName evidence="7">L-2-hydroxyglutarate oxidase</fullName>
        <ecNumber evidence="7">1.1.3.15</ecNumber>
    </submittedName>
</protein>
<evidence type="ECO:0000256" key="3">
    <source>
        <dbReference type="ARBA" id="ARBA00022827"/>
    </source>
</evidence>
<dbReference type="PANTHER" id="PTHR43104:SF2">
    <property type="entry name" value="L-2-HYDROXYGLUTARATE DEHYDROGENASE, MITOCHONDRIAL"/>
    <property type="match status" value="1"/>
</dbReference>
<evidence type="ECO:0000256" key="5">
    <source>
        <dbReference type="ARBA" id="ARBA00037941"/>
    </source>
</evidence>
<dbReference type="GO" id="GO:0003973">
    <property type="term" value="F:(S)-2-hydroxy-acid oxidase activity"/>
    <property type="evidence" value="ECO:0007669"/>
    <property type="project" value="UniProtKB-EC"/>
</dbReference>
<keyword evidence="2" id="KW-0285">Flavoprotein</keyword>
<dbReference type="Proteomes" id="UP000005143">
    <property type="component" value="Unassembled WGS sequence"/>
</dbReference>
<keyword evidence="4 7" id="KW-0560">Oxidoreductase</keyword>
<sequence>MVGAGIVGLATARELLARRPGLRLAVVDRAAQVAAHQTSRNSGVIHAGIYYAPGSLKARLCVDGARRMYAYCERRGIATERVGKLVVALDDGDLPGLAELERRAAVNGVRIRRVDGDGLREIEPHCTGVAALHSPDTGIVDFAVVARALAEDVRGAGGELLLGREIRSIVRRARGRTLVDQHGEAIETVALIGCAGGWSDRLAVADGGPQDPRIVPFRGAYLRLRPEARHLVRGLIYPVPNPDLPFLGVHLTRHVSGDVLLGPTALLVGARDAYALHRVRRRDLGATLRWPGTWRVARRFWRPALTELATAASRRAFVRGFARYVPELRVADVQPGWAGVRAQALARDGRLVDDFVFDERPGAVHVRNAPSPAATSSLAIADLIADRAEATMT</sequence>
<dbReference type="InterPro" id="IPR006076">
    <property type="entry name" value="FAD-dep_OxRdtase"/>
</dbReference>
<feature type="domain" description="FAD dependent oxidoreductase" evidence="6">
    <location>
        <begin position="2"/>
        <end position="387"/>
    </location>
</feature>
<dbReference type="InterPro" id="IPR036188">
    <property type="entry name" value="FAD/NAD-bd_sf"/>
</dbReference>
<evidence type="ECO:0000313" key="7">
    <source>
        <dbReference type="EMBL" id="EHN12766.1"/>
    </source>
</evidence>
<proteinExistence type="inferred from homology"/>
<keyword evidence="3" id="KW-0274">FAD</keyword>
<evidence type="ECO:0000256" key="4">
    <source>
        <dbReference type="ARBA" id="ARBA00023002"/>
    </source>
</evidence>
<dbReference type="Gene3D" id="3.30.9.10">
    <property type="entry name" value="D-Amino Acid Oxidase, subunit A, domain 2"/>
    <property type="match status" value="1"/>
</dbReference>
<dbReference type="PANTHER" id="PTHR43104">
    <property type="entry name" value="L-2-HYDROXYGLUTARATE DEHYDROGENASE, MITOCHONDRIAL"/>
    <property type="match status" value="1"/>
</dbReference>
<dbReference type="GO" id="GO:0047545">
    <property type="term" value="F:(S)-2-hydroxyglutarate dehydrogenase activity"/>
    <property type="evidence" value="ECO:0007669"/>
    <property type="project" value="TreeGrafter"/>
</dbReference>
<evidence type="ECO:0000256" key="1">
    <source>
        <dbReference type="ARBA" id="ARBA00001974"/>
    </source>
</evidence>
<dbReference type="Pfam" id="PF01266">
    <property type="entry name" value="DAO"/>
    <property type="match status" value="1"/>
</dbReference>
<keyword evidence="8" id="KW-1185">Reference proteome</keyword>
<dbReference type="Gene3D" id="3.50.50.60">
    <property type="entry name" value="FAD/NAD(P)-binding domain"/>
    <property type="match status" value="1"/>
</dbReference>
<dbReference type="PATRIC" id="fig|1097667.3.peg.338"/>
<dbReference type="SUPFAM" id="SSF51905">
    <property type="entry name" value="FAD/NAD(P)-binding domain"/>
    <property type="match status" value="1"/>
</dbReference>
<dbReference type="EMBL" id="AGUD01000011">
    <property type="protein sequence ID" value="EHN12766.1"/>
    <property type="molecule type" value="Genomic_DNA"/>
</dbReference>
<reference evidence="7 8" key="1">
    <citation type="journal article" date="2013" name="Biodegradation">
        <title>Quantitative proteomic analysis of ibuprofen-degrading Patulibacter sp. strain I11.</title>
        <authorList>
            <person name="Almeida B."/>
            <person name="Kjeldal H."/>
            <person name="Lolas I."/>
            <person name="Knudsen A.D."/>
            <person name="Carvalho G."/>
            <person name="Nielsen K.L."/>
            <person name="Barreto Crespo M.T."/>
            <person name="Stensballe A."/>
            <person name="Nielsen J.L."/>
        </authorList>
    </citation>
    <scope>NUCLEOTIDE SEQUENCE [LARGE SCALE GENOMIC DNA]</scope>
    <source>
        <strain evidence="7 8">I11</strain>
    </source>
</reference>
<comment type="caution">
    <text evidence="7">The sequence shown here is derived from an EMBL/GenBank/DDBJ whole genome shotgun (WGS) entry which is preliminary data.</text>
</comment>
<name>H0E0N2_9ACTN</name>
<organism evidence="7 8">
    <name type="scientific">Patulibacter medicamentivorans</name>
    <dbReference type="NCBI Taxonomy" id="1097667"/>
    <lineage>
        <taxon>Bacteria</taxon>
        <taxon>Bacillati</taxon>
        <taxon>Actinomycetota</taxon>
        <taxon>Thermoleophilia</taxon>
        <taxon>Solirubrobacterales</taxon>
        <taxon>Patulibacteraceae</taxon>
        <taxon>Patulibacter</taxon>
    </lineage>
</organism>
<dbReference type="AlphaFoldDB" id="H0E0N2"/>
<comment type="similarity">
    <text evidence="5">Belongs to the L2HGDH family.</text>
</comment>
<comment type="cofactor">
    <cofactor evidence="1">
        <name>FAD</name>
        <dbReference type="ChEBI" id="CHEBI:57692"/>
    </cofactor>
</comment>
<accession>H0E0N2</accession>
<dbReference type="EC" id="1.1.3.15" evidence="7"/>
<evidence type="ECO:0000313" key="8">
    <source>
        <dbReference type="Proteomes" id="UP000005143"/>
    </source>
</evidence>